<evidence type="ECO:0000313" key="1">
    <source>
        <dbReference type="EMBL" id="QRQ81479.1"/>
    </source>
</evidence>
<dbReference type="KEGG" id="ptes:JQU52_12335"/>
<gene>
    <name evidence="1" type="ORF">JQU52_12335</name>
</gene>
<proteinExistence type="predicted"/>
<reference evidence="1" key="1">
    <citation type="submission" date="2021-02" db="EMBL/GenBank/DDBJ databases">
        <title>Neisseriaceae sp. 26B isolated from the cloaca of a Common Toad-headed Turtle (Mesoclemmys nasuta).</title>
        <authorList>
            <person name="Spergser J."/>
            <person name="Busse H.-J."/>
        </authorList>
    </citation>
    <scope>NUCLEOTIDE SEQUENCE</scope>
    <source>
        <strain evidence="1">26B</strain>
    </source>
</reference>
<dbReference type="Proteomes" id="UP000653156">
    <property type="component" value="Chromosome"/>
</dbReference>
<organism evidence="1 2">
    <name type="scientific">Paralysiella testudinis</name>
    <dbReference type="NCBI Taxonomy" id="2809020"/>
    <lineage>
        <taxon>Bacteria</taxon>
        <taxon>Pseudomonadati</taxon>
        <taxon>Pseudomonadota</taxon>
        <taxon>Betaproteobacteria</taxon>
        <taxon>Neisseriales</taxon>
        <taxon>Neisseriaceae</taxon>
        <taxon>Paralysiella</taxon>
    </lineage>
</organism>
<evidence type="ECO:0000313" key="2">
    <source>
        <dbReference type="Proteomes" id="UP000653156"/>
    </source>
</evidence>
<sequence>MPFNTYIVWFNDAFDTVENAAEALNGAVLPPVNTDDPEAIISAVGHHLESIGYCRALILGVQPVVDYIFGENRLEAMPCRNSNSYTAAVVIPAVDGSMVSQTGTLNTDDLLLLLLAASPAYADIAWLLKDVAYGSSNYTVHLSERLSMEDARWLYSRHQQTIVDWMQKNQLSLSHFDADTATVLTQTDKVCLAVVYRWACHTVRAYLHHLAQ</sequence>
<dbReference type="RefSeq" id="WP_230338773.1">
    <property type="nucleotide sequence ID" value="NZ_CP069798.1"/>
</dbReference>
<accession>A0A892ZKQ8</accession>
<keyword evidence="2" id="KW-1185">Reference proteome</keyword>
<dbReference type="EMBL" id="CP069798">
    <property type="protein sequence ID" value="QRQ81479.1"/>
    <property type="molecule type" value="Genomic_DNA"/>
</dbReference>
<name>A0A892ZKQ8_9NEIS</name>
<dbReference type="AlphaFoldDB" id="A0A892ZKQ8"/>
<protein>
    <submittedName>
        <fullName evidence="1">Uncharacterized protein</fullName>
    </submittedName>
</protein>